<evidence type="ECO:0000256" key="1">
    <source>
        <dbReference type="SAM" id="MobiDB-lite"/>
    </source>
</evidence>
<feature type="signal peptide" evidence="2">
    <location>
        <begin position="1"/>
        <end position="19"/>
    </location>
</feature>
<dbReference type="PROSITE" id="PS51257">
    <property type="entry name" value="PROKAR_LIPOPROTEIN"/>
    <property type="match status" value="1"/>
</dbReference>
<organism evidence="3 4">
    <name type="scientific">Oscillibacter hominis</name>
    <dbReference type="NCBI Taxonomy" id="2763056"/>
    <lineage>
        <taxon>Bacteria</taxon>
        <taxon>Bacillati</taxon>
        <taxon>Bacillota</taxon>
        <taxon>Clostridia</taxon>
        <taxon>Eubacteriales</taxon>
        <taxon>Oscillospiraceae</taxon>
        <taxon>Oscillibacter</taxon>
    </lineage>
</organism>
<sequence length="191" mass="20012">MKKALVLLAVLLLAACACQPGRGNGSSAGGSGGASGAKQADSFGTPESLGREEIAGLFVEGLTEEVPSTLFIGDGFSLYVPDEGWEKTWVSGWQSTDHPEVEIRVETHTGKSIEEVTQSISGYALGSLNDGEAWGSGEDGQCLYLRILEGPGDRVYAVLGEYPEEEGFGACLEAIGRSVEANDFASTEKSN</sequence>
<keyword evidence="2" id="KW-0732">Signal</keyword>
<proteinExistence type="predicted"/>
<gene>
    <name evidence="3" type="ORF">H8790_13720</name>
</gene>
<feature type="chain" id="PRO_5038492208" description="DUF4367 domain-containing protein" evidence="2">
    <location>
        <begin position="20"/>
        <end position="191"/>
    </location>
</feature>
<accession>A0A7G9B4I8</accession>
<dbReference type="KEGG" id="ohi:H8790_13720"/>
<reference evidence="3 4" key="1">
    <citation type="submission" date="2020-08" db="EMBL/GenBank/DDBJ databases">
        <authorList>
            <person name="Liu C."/>
            <person name="Sun Q."/>
        </authorList>
    </citation>
    <scope>NUCLEOTIDE SEQUENCE [LARGE SCALE GENOMIC DNA]</scope>
    <source>
        <strain evidence="3 4">NSJ-62</strain>
    </source>
</reference>
<dbReference type="EMBL" id="CP060490">
    <property type="protein sequence ID" value="QNL44469.1"/>
    <property type="molecule type" value="Genomic_DNA"/>
</dbReference>
<dbReference type="Proteomes" id="UP000515960">
    <property type="component" value="Chromosome"/>
</dbReference>
<feature type="region of interest" description="Disordered" evidence="1">
    <location>
        <begin position="24"/>
        <end position="47"/>
    </location>
</feature>
<protein>
    <recommendedName>
        <fullName evidence="5">DUF4367 domain-containing protein</fullName>
    </recommendedName>
</protein>
<dbReference type="RefSeq" id="WP_187333070.1">
    <property type="nucleotide sequence ID" value="NZ_CP060490.1"/>
</dbReference>
<dbReference type="AlphaFoldDB" id="A0A7G9B4I8"/>
<name>A0A7G9B4I8_9FIRM</name>
<keyword evidence="4" id="KW-1185">Reference proteome</keyword>
<evidence type="ECO:0008006" key="5">
    <source>
        <dbReference type="Google" id="ProtNLM"/>
    </source>
</evidence>
<evidence type="ECO:0000313" key="4">
    <source>
        <dbReference type="Proteomes" id="UP000515960"/>
    </source>
</evidence>
<feature type="compositionally biased region" description="Gly residues" evidence="1">
    <location>
        <begin position="24"/>
        <end position="35"/>
    </location>
</feature>
<evidence type="ECO:0000256" key="2">
    <source>
        <dbReference type="SAM" id="SignalP"/>
    </source>
</evidence>
<evidence type="ECO:0000313" key="3">
    <source>
        <dbReference type="EMBL" id="QNL44469.1"/>
    </source>
</evidence>